<dbReference type="PANTHER" id="PTHR43464:SF19">
    <property type="entry name" value="UBIQUINONE BIOSYNTHESIS O-METHYLTRANSFERASE, MITOCHONDRIAL"/>
    <property type="match status" value="1"/>
</dbReference>
<dbReference type="InterPro" id="IPR029063">
    <property type="entry name" value="SAM-dependent_MTases_sf"/>
</dbReference>
<sequence>MDNIDSAENPFDNRKVAESYEAYFETERGKEIDTEEKSLIRSLVGGGGGRRLLDAGCGTGYFGRFFIDLGYNVTGLDPSRAMLLEAKRKGGVRCILGDAHDLPFPDRSFSGAALFTVIEFVDDPETVIDELIRVSDKSIFIAFLNRWGPLNVKRYIKNQLGGKDLFAAARFYSFSQIRRMIVRSAEKAKRRCEIKWGGALGPRLISTKLTRALFSEFILIRADLDT</sequence>
<organism evidence="5 6">
    <name type="scientific">Candidatus Zymogenus saltonus</name>
    <dbReference type="NCBI Taxonomy" id="2844893"/>
    <lineage>
        <taxon>Bacteria</taxon>
        <taxon>Deltaproteobacteria</taxon>
        <taxon>Candidatus Zymogenia</taxon>
        <taxon>Candidatus Zymogeniales</taxon>
        <taxon>Candidatus Zymogenaceae</taxon>
        <taxon>Candidatus Zymogenus</taxon>
    </lineage>
</organism>
<proteinExistence type="predicted"/>
<dbReference type="PANTHER" id="PTHR43464">
    <property type="entry name" value="METHYLTRANSFERASE"/>
    <property type="match status" value="1"/>
</dbReference>
<comment type="caution">
    <text evidence="5">The sequence shown here is derived from an EMBL/GenBank/DDBJ whole genome shotgun (WGS) entry which is preliminary data.</text>
</comment>
<dbReference type="SUPFAM" id="SSF53335">
    <property type="entry name" value="S-adenosyl-L-methionine-dependent methyltransferases"/>
    <property type="match status" value="1"/>
</dbReference>
<dbReference type="Proteomes" id="UP000809273">
    <property type="component" value="Unassembled WGS sequence"/>
</dbReference>
<keyword evidence="1 5" id="KW-0489">Methyltransferase</keyword>
<evidence type="ECO:0000313" key="6">
    <source>
        <dbReference type="Proteomes" id="UP000809273"/>
    </source>
</evidence>
<reference evidence="5" key="1">
    <citation type="journal article" date="2021" name="Environ. Microbiol.">
        <title>Genomic characterization of three novel Desulfobacterota classes expand the metabolic and phylogenetic diversity of the phylum.</title>
        <authorList>
            <person name="Murphy C.L."/>
            <person name="Biggerstaff J."/>
            <person name="Eichhorn A."/>
            <person name="Ewing E."/>
            <person name="Shahan R."/>
            <person name="Soriano D."/>
            <person name="Stewart S."/>
            <person name="VanMol K."/>
            <person name="Walker R."/>
            <person name="Walters P."/>
            <person name="Elshahed M.S."/>
            <person name="Youssef N.H."/>
        </authorList>
    </citation>
    <scope>NUCLEOTIDE SEQUENCE</scope>
    <source>
        <strain evidence="5">Zod_Metabat.24</strain>
    </source>
</reference>
<reference evidence="5" key="2">
    <citation type="submission" date="2021-01" db="EMBL/GenBank/DDBJ databases">
        <authorList>
            <person name="Hahn C.R."/>
            <person name="Youssef N.H."/>
            <person name="Elshahed M."/>
        </authorList>
    </citation>
    <scope>NUCLEOTIDE SEQUENCE</scope>
    <source>
        <strain evidence="5">Zod_Metabat.24</strain>
    </source>
</reference>
<keyword evidence="2" id="KW-0808">Transferase</keyword>
<dbReference type="EMBL" id="JAFGIX010000065">
    <property type="protein sequence ID" value="MBN1574068.1"/>
    <property type="molecule type" value="Genomic_DNA"/>
</dbReference>
<dbReference type="Gene3D" id="3.40.50.150">
    <property type="entry name" value="Vaccinia Virus protein VP39"/>
    <property type="match status" value="1"/>
</dbReference>
<keyword evidence="3" id="KW-0949">S-adenosyl-L-methionine</keyword>
<evidence type="ECO:0000256" key="1">
    <source>
        <dbReference type="ARBA" id="ARBA00022603"/>
    </source>
</evidence>
<dbReference type="AlphaFoldDB" id="A0A9D8PQA2"/>
<evidence type="ECO:0000256" key="2">
    <source>
        <dbReference type="ARBA" id="ARBA00022679"/>
    </source>
</evidence>
<dbReference type="GO" id="GO:0008757">
    <property type="term" value="F:S-adenosylmethionine-dependent methyltransferase activity"/>
    <property type="evidence" value="ECO:0007669"/>
    <property type="project" value="InterPro"/>
</dbReference>
<accession>A0A9D8PQA2</accession>
<dbReference type="GO" id="GO:0032259">
    <property type="term" value="P:methylation"/>
    <property type="evidence" value="ECO:0007669"/>
    <property type="project" value="UniProtKB-KW"/>
</dbReference>
<name>A0A9D8PQA2_9DELT</name>
<evidence type="ECO:0000313" key="5">
    <source>
        <dbReference type="EMBL" id="MBN1574068.1"/>
    </source>
</evidence>
<dbReference type="InterPro" id="IPR013216">
    <property type="entry name" value="Methyltransf_11"/>
</dbReference>
<feature type="domain" description="Methyltransferase type 11" evidence="4">
    <location>
        <begin position="53"/>
        <end position="134"/>
    </location>
</feature>
<gene>
    <name evidence="5" type="ORF">JW984_12805</name>
</gene>
<dbReference type="CDD" id="cd02440">
    <property type="entry name" value="AdoMet_MTases"/>
    <property type="match status" value="1"/>
</dbReference>
<dbReference type="Pfam" id="PF08241">
    <property type="entry name" value="Methyltransf_11"/>
    <property type="match status" value="1"/>
</dbReference>
<evidence type="ECO:0000259" key="4">
    <source>
        <dbReference type="Pfam" id="PF08241"/>
    </source>
</evidence>
<protein>
    <submittedName>
        <fullName evidence="5">Class I SAM-dependent methyltransferase</fullName>
    </submittedName>
</protein>
<evidence type="ECO:0000256" key="3">
    <source>
        <dbReference type="ARBA" id="ARBA00022691"/>
    </source>
</evidence>